<dbReference type="SUPFAM" id="SSF46689">
    <property type="entry name" value="Homeodomain-like"/>
    <property type="match status" value="1"/>
</dbReference>
<dbReference type="Gene3D" id="1.10.10.60">
    <property type="entry name" value="Homeodomain-like"/>
    <property type="match status" value="1"/>
</dbReference>
<dbReference type="PANTHER" id="PTHR30055:SF226">
    <property type="entry name" value="HTH-TYPE TRANSCRIPTIONAL REGULATOR PKSA"/>
    <property type="match status" value="1"/>
</dbReference>
<protein>
    <submittedName>
        <fullName evidence="4">TetR family transcriptional regulator</fullName>
    </submittedName>
</protein>
<dbReference type="EMBL" id="BMCJ01000001">
    <property type="protein sequence ID" value="GGC78854.1"/>
    <property type="molecule type" value="Genomic_DNA"/>
</dbReference>
<feature type="domain" description="HTH tetR-type" evidence="3">
    <location>
        <begin position="8"/>
        <end position="68"/>
    </location>
</feature>
<accession>A0ABQ1NJP3</accession>
<organism evidence="4 5">
    <name type="scientific">Thalassobacillus devorans</name>
    <dbReference type="NCBI Taxonomy" id="279813"/>
    <lineage>
        <taxon>Bacteria</taxon>
        <taxon>Bacillati</taxon>
        <taxon>Bacillota</taxon>
        <taxon>Bacilli</taxon>
        <taxon>Bacillales</taxon>
        <taxon>Bacillaceae</taxon>
        <taxon>Thalassobacillus</taxon>
    </lineage>
</organism>
<keyword evidence="1 2" id="KW-0238">DNA-binding</keyword>
<reference evidence="5" key="1">
    <citation type="journal article" date="2019" name="Int. J. Syst. Evol. Microbiol.">
        <title>The Global Catalogue of Microorganisms (GCM) 10K type strain sequencing project: providing services to taxonomists for standard genome sequencing and annotation.</title>
        <authorList>
            <consortium name="The Broad Institute Genomics Platform"/>
            <consortium name="The Broad Institute Genome Sequencing Center for Infectious Disease"/>
            <person name="Wu L."/>
            <person name="Ma J."/>
        </authorList>
    </citation>
    <scope>NUCLEOTIDE SEQUENCE [LARGE SCALE GENOMIC DNA]</scope>
    <source>
        <strain evidence="5">CCM 7282</strain>
    </source>
</reference>
<dbReference type="PRINTS" id="PR00455">
    <property type="entry name" value="HTHTETR"/>
</dbReference>
<sequence length="204" mass="24609">MKFINLDDNKRRNILNAAFREFAEKGFEQASTNVIVKEAGIGKGMLFYYFKNKQGLYEYLIEYTLDVIMEDYLQRIDPGERDFIERFKHAARVKMKAFLDHPDLFRFSGTFMLDQESIPDRLKPRMEQLQEMGNKIMYENIDYSLFRDDVDVEKAFRLIRWAIEGYQNEMKQRLYGANFATLDFDPYWKEFDEYLDVLRKSFYS</sequence>
<dbReference type="InterPro" id="IPR001647">
    <property type="entry name" value="HTH_TetR"/>
</dbReference>
<dbReference type="InterPro" id="IPR023772">
    <property type="entry name" value="DNA-bd_HTH_TetR-type_CS"/>
</dbReference>
<evidence type="ECO:0000313" key="5">
    <source>
        <dbReference type="Proteomes" id="UP000619534"/>
    </source>
</evidence>
<dbReference type="Pfam" id="PF00440">
    <property type="entry name" value="TetR_N"/>
    <property type="match status" value="1"/>
</dbReference>
<evidence type="ECO:0000259" key="3">
    <source>
        <dbReference type="PROSITE" id="PS50977"/>
    </source>
</evidence>
<evidence type="ECO:0000256" key="2">
    <source>
        <dbReference type="PROSITE-ProRule" id="PRU00335"/>
    </source>
</evidence>
<feature type="DNA-binding region" description="H-T-H motif" evidence="2">
    <location>
        <begin position="31"/>
        <end position="50"/>
    </location>
</feature>
<dbReference type="InterPro" id="IPR009057">
    <property type="entry name" value="Homeodomain-like_sf"/>
</dbReference>
<dbReference type="PANTHER" id="PTHR30055">
    <property type="entry name" value="HTH-TYPE TRANSCRIPTIONAL REGULATOR RUTR"/>
    <property type="match status" value="1"/>
</dbReference>
<comment type="caution">
    <text evidence="4">The sequence shown here is derived from an EMBL/GenBank/DDBJ whole genome shotgun (WGS) entry which is preliminary data.</text>
</comment>
<keyword evidence="5" id="KW-1185">Reference proteome</keyword>
<evidence type="ECO:0000256" key="1">
    <source>
        <dbReference type="ARBA" id="ARBA00023125"/>
    </source>
</evidence>
<dbReference type="SUPFAM" id="SSF48498">
    <property type="entry name" value="Tetracyclin repressor-like, C-terminal domain"/>
    <property type="match status" value="1"/>
</dbReference>
<dbReference type="InterPro" id="IPR036271">
    <property type="entry name" value="Tet_transcr_reg_TetR-rel_C_sf"/>
</dbReference>
<dbReference type="Gene3D" id="1.10.357.10">
    <property type="entry name" value="Tetracycline Repressor, domain 2"/>
    <property type="match status" value="1"/>
</dbReference>
<dbReference type="RefSeq" id="WP_062445344.1">
    <property type="nucleotide sequence ID" value="NZ_BMCJ01000001.1"/>
</dbReference>
<dbReference type="PROSITE" id="PS50977">
    <property type="entry name" value="HTH_TETR_2"/>
    <property type="match status" value="1"/>
</dbReference>
<gene>
    <name evidence="4" type="ORF">GCM10007216_06680</name>
</gene>
<dbReference type="Proteomes" id="UP000619534">
    <property type="component" value="Unassembled WGS sequence"/>
</dbReference>
<dbReference type="InterPro" id="IPR050109">
    <property type="entry name" value="HTH-type_TetR-like_transc_reg"/>
</dbReference>
<dbReference type="PROSITE" id="PS01081">
    <property type="entry name" value="HTH_TETR_1"/>
    <property type="match status" value="1"/>
</dbReference>
<evidence type="ECO:0000313" key="4">
    <source>
        <dbReference type="EMBL" id="GGC78854.1"/>
    </source>
</evidence>
<proteinExistence type="predicted"/>
<name>A0ABQ1NJP3_9BACI</name>